<gene>
    <name evidence="1" type="ORF">ACFSR8_06835</name>
</gene>
<protein>
    <submittedName>
        <fullName evidence="1">Uncharacterized protein</fullName>
    </submittedName>
</protein>
<accession>A0ABW5TAT6</accession>
<evidence type="ECO:0000313" key="1">
    <source>
        <dbReference type="EMBL" id="MFD2725924.1"/>
    </source>
</evidence>
<reference evidence="2" key="1">
    <citation type="journal article" date="2019" name="Int. J. Syst. Evol. Microbiol.">
        <title>The Global Catalogue of Microorganisms (GCM) 10K type strain sequencing project: providing services to taxonomists for standard genome sequencing and annotation.</title>
        <authorList>
            <consortium name="The Broad Institute Genomics Platform"/>
            <consortium name="The Broad Institute Genome Sequencing Center for Infectious Disease"/>
            <person name="Wu L."/>
            <person name="Ma J."/>
        </authorList>
    </citation>
    <scope>NUCLEOTIDE SEQUENCE [LARGE SCALE GENOMIC DNA]</scope>
    <source>
        <strain evidence="2">KCTC 42398</strain>
    </source>
</reference>
<proteinExistence type="predicted"/>
<dbReference type="EMBL" id="JBHULY010000013">
    <property type="protein sequence ID" value="MFD2725924.1"/>
    <property type="molecule type" value="Genomic_DNA"/>
</dbReference>
<dbReference type="Proteomes" id="UP001597476">
    <property type="component" value="Unassembled WGS sequence"/>
</dbReference>
<comment type="caution">
    <text evidence="1">The sequence shown here is derived from an EMBL/GenBank/DDBJ whole genome shotgun (WGS) entry which is preliminary data.</text>
</comment>
<organism evidence="1 2">
    <name type="scientific">Hyunsoonleella rubra</name>
    <dbReference type="NCBI Taxonomy" id="1737062"/>
    <lineage>
        <taxon>Bacteria</taxon>
        <taxon>Pseudomonadati</taxon>
        <taxon>Bacteroidota</taxon>
        <taxon>Flavobacteriia</taxon>
        <taxon>Flavobacteriales</taxon>
        <taxon>Flavobacteriaceae</taxon>
    </lineage>
</organism>
<dbReference type="RefSeq" id="WP_380290372.1">
    <property type="nucleotide sequence ID" value="NZ_JBHULY010000013.1"/>
</dbReference>
<dbReference type="PROSITE" id="PS51257">
    <property type="entry name" value="PROKAR_LIPOPROTEIN"/>
    <property type="match status" value="1"/>
</dbReference>
<evidence type="ECO:0000313" key="2">
    <source>
        <dbReference type="Proteomes" id="UP001597476"/>
    </source>
</evidence>
<keyword evidence="2" id="KW-1185">Reference proteome</keyword>
<name>A0ABW5TAT6_9FLAO</name>
<sequence length="404" mass="43397">MKTKLLCFLCVTLMILSCNKENLEVHEELSSSSELLSKKKKAKTEKAETPDDSDCKACIVIDADRDPWGAIEPAGNFWWSLDNTNDWNVPSTYFASYGDGLTFTECHDGTAHISGTSMNNNGCKVTIDVWLKDKKSWAEWSADGGGHKKEGTAGNASNSEEMYFYIIDSEKSTIIAEGNCVDYQNNDITGTYSVEQRPDPNDDSTPNFGVHVGPGGANFDSNIGAYGLAGWGWLTDNTGARVWPIDFNFRIKCPPPSGGGCGETAYAIGNSDDEYTCFTDDPTLNANRWGWTIKMEETVGGATVKTFDIYAGAGQCDVSKGAFVGTATATYENGTVSIDYNLADGASLTEEHFYAGTNKYPTNKKGKVTLAPGQYSIGTGLSGDIYVIIHFGGVCTGGSTPDAG</sequence>